<keyword evidence="5" id="KW-1185">Reference proteome</keyword>
<evidence type="ECO:0000313" key="4">
    <source>
        <dbReference type="EMBL" id="UFP96289.1"/>
    </source>
</evidence>
<organism evidence="4 5">
    <name type="scientific">Gloeobacter morelensis MG652769</name>
    <dbReference type="NCBI Taxonomy" id="2781736"/>
    <lineage>
        <taxon>Bacteria</taxon>
        <taxon>Bacillati</taxon>
        <taxon>Cyanobacteriota</taxon>
        <taxon>Cyanophyceae</taxon>
        <taxon>Gloeobacterales</taxon>
        <taxon>Gloeobacteraceae</taxon>
        <taxon>Gloeobacter</taxon>
        <taxon>Gloeobacter morelensis</taxon>
    </lineage>
</organism>
<keyword evidence="4" id="KW-0378">Hydrolase</keyword>
<name>A0ABY3PRP9_9CYAN</name>
<accession>A0ABY3PRP9</accession>
<evidence type="ECO:0000256" key="1">
    <source>
        <dbReference type="SAM" id="Coils"/>
    </source>
</evidence>
<dbReference type="SUPFAM" id="SSF52980">
    <property type="entry name" value="Restriction endonuclease-like"/>
    <property type="match status" value="1"/>
</dbReference>
<dbReference type="InterPro" id="IPR008538">
    <property type="entry name" value="Uma2"/>
</dbReference>
<dbReference type="Proteomes" id="UP001054846">
    <property type="component" value="Chromosome"/>
</dbReference>
<feature type="domain" description="Putative restriction endonuclease" evidence="3">
    <location>
        <begin position="31"/>
        <end position="176"/>
    </location>
</feature>
<keyword evidence="4" id="KW-0255">Endonuclease</keyword>
<dbReference type="GO" id="GO:0004519">
    <property type="term" value="F:endonuclease activity"/>
    <property type="evidence" value="ECO:0007669"/>
    <property type="project" value="UniProtKB-KW"/>
</dbReference>
<dbReference type="Gene3D" id="3.90.1570.10">
    <property type="entry name" value="tt1808, chain A"/>
    <property type="match status" value="1"/>
</dbReference>
<dbReference type="InterPro" id="IPR012296">
    <property type="entry name" value="Nuclease_put_TT1808"/>
</dbReference>
<dbReference type="PANTHER" id="PTHR33352">
    <property type="entry name" value="SLR1095 PROTEIN"/>
    <property type="match status" value="1"/>
</dbReference>
<dbReference type="Pfam" id="PF05685">
    <property type="entry name" value="Uma2"/>
    <property type="match status" value="1"/>
</dbReference>
<feature type="region of interest" description="Disordered" evidence="2">
    <location>
        <begin position="1"/>
        <end position="34"/>
    </location>
</feature>
<keyword evidence="4" id="KW-0540">Nuclease</keyword>
<protein>
    <submittedName>
        <fullName evidence="4">Uma2 family endonuclease</fullName>
    </submittedName>
</protein>
<dbReference type="InterPro" id="IPR011335">
    <property type="entry name" value="Restrct_endonuc-II-like"/>
</dbReference>
<dbReference type="RefSeq" id="WP_230843533.1">
    <property type="nucleotide sequence ID" value="NZ_CP063845.1"/>
</dbReference>
<dbReference type="EMBL" id="CP063845">
    <property type="protein sequence ID" value="UFP96289.1"/>
    <property type="molecule type" value="Genomic_DNA"/>
</dbReference>
<evidence type="ECO:0000313" key="5">
    <source>
        <dbReference type="Proteomes" id="UP001054846"/>
    </source>
</evidence>
<evidence type="ECO:0000259" key="3">
    <source>
        <dbReference type="Pfam" id="PF05685"/>
    </source>
</evidence>
<sequence>MSEPITAQPALPADWPPGVRLPPPDLWSDEPPMESDRHRTQMEILIQSAQSWFADRQDFYATGNLTIYYSPNQRKSEDFRGPDFFLVLGVERRERRSWIVWHEDGRYPNVIVEILSDSTADVDRGLKKEIYSLTFRTPEYYLFDPNSFELQGFHLVDGRYESLHPEENGRLWSRQMGVFLGEQESRLRFFAPDGALVLLPAEQAEQERQRAERERQRAEAALQENSRLRERLQALGIDPDTL</sequence>
<proteinExistence type="predicted"/>
<keyword evidence="1" id="KW-0175">Coiled coil</keyword>
<reference evidence="4 5" key="1">
    <citation type="journal article" date="2021" name="Genome Biol. Evol.">
        <title>Complete Genome Sequencing of a Novel Gloeobacter Species from a Waterfall Cave in Mexico.</title>
        <authorList>
            <person name="Saw J.H."/>
            <person name="Cardona T."/>
            <person name="Montejano G."/>
        </authorList>
    </citation>
    <scope>NUCLEOTIDE SEQUENCE [LARGE SCALE GENOMIC DNA]</scope>
    <source>
        <strain evidence="4">MG652769</strain>
    </source>
</reference>
<evidence type="ECO:0000256" key="2">
    <source>
        <dbReference type="SAM" id="MobiDB-lite"/>
    </source>
</evidence>
<gene>
    <name evidence="4" type="ORF">ISF26_08805</name>
</gene>
<dbReference type="CDD" id="cd06260">
    <property type="entry name" value="DUF820-like"/>
    <property type="match status" value="1"/>
</dbReference>
<dbReference type="PANTHER" id="PTHR33352:SF3">
    <property type="entry name" value="SLR1612 PROTEIN"/>
    <property type="match status" value="1"/>
</dbReference>
<feature type="coiled-coil region" evidence="1">
    <location>
        <begin position="201"/>
        <end position="238"/>
    </location>
</feature>